<dbReference type="EMBL" id="VLJV01000001">
    <property type="protein sequence ID" value="TWH21379.1"/>
    <property type="molecule type" value="Genomic_DNA"/>
</dbReference>
<feature type="domain" description="Sugar-binding" evidence="5">
    <location>
        <begin position="76"/>
        <end position="321"/>
    </location>
</feature>
<comment type="caution">
    <text evidence="6">The sequence shown here is derived from an EMBL/GenBank/DDBJ whole genome shotgun (WGS) entry which is preliminary data.</text>
</comment>
<dbReference type="Proteomes" id="UP000317303">
    <property type="component" value="Unassembled WGS sequence"/>
</dbReference>
<dbReference type="Pfam" id="PF04198">
    <property type="entry name" value="Sugar-bind"/>
    <property type="match status" value="1"/>
</dbReference>
<dbReference type="InterPro" id="IPR007324">
    <property type="entry name" value="Sugar-bd_dom_put"/>
</dbReference>
<comment type="similarity">
    <text evidence="1">Belongs to the SorC transcriptional regulatory family.</text>
</comment>
<accession>A0A660CIG9</accession>
<name>A0A660CIG9_9PSEU</name>
<keyword evidence="2" id="KW-0805">Transcription regulation</keyword>
<evidence type="ECO:0000259" key="5">
    <source>
        <dbReference type="Pfam" id="PF04198"/>
    </source>
</evidence>
<dbReference type="SUPFAM" id="SSF100950">
    <property type="entry name" value="NagB/RpiA/CoA transferase-like"/>
    <property type="match status" value="1"/>
</dbReference>
<keyword evidence="4" id="KW-0804">Transcription</keyword>
<dbReference type="GO" id="GO:0030246">
    <property type="term" value="F:carbohydrate binding"/>
    <property type="evidence" value="ECO:0007669"/>
    <property type="project" value="InterPro"/>
</dbReference>
<dbReference type="InterPro" id="IPR051054">
    <property type="entry name" value="SorC_transcr_regulators"/>
</dbReference>
<evidence type="ECO:0000256" key="2">
    <source>
        <dbReference type="ARBA" id="ARBA00023015"/>
    </source>
</evidence>
<evidence type="ECO:0000313" key="7">
    <source>
        <dbReference type="Proteomes" id="UP000317303"/>
    </source>
</evidence>
<evidence type="ECO:0000256" key="1">
    <source>
        <dbReference type="ARBA" id="ARBA00010466"/>
    </source>
</evidence>
<dbReference type="RefSeq" id="WP_030533727.1">
    <property type="nucleotide sequence ID" value="NZ_JOIJ01000017.1"/>
</dbReference>
<proteinExistence type="inferred from homology"/>
<keyword evidence="7" id="KW-1185">Reference proteome</keyword>
<dbReference type="GO" id="GO:0003677">
    <property type="term" value="F:DNA binding"/>
    <property type="evidence" value="ECO:0007669"/>
    <property type="project" value="UniProtKB-KW"/>
</dbReference>
<dbReference type="OrthoDB" id="186585at2"/>
<reference evidence="6 7" key="1">
    <citation type="submission" date="2019-07" db="EMBL/GenBank/DDBJ databases">
        <title>R&amp;d 2014.</title>
        <authorList>
            <person name="Klenk H.-P."/>
        </authorList>
    </citation>
    <scope>NUCLEOTIDE SEQUENCE [LARGE SCALE GENOMIC DNA]</scope>
    <source>
        <strain evidence="6 7">DSM 43194</strain>
    </source>
</reference>
<evidence type="ECO:0000256" key="3">
    <source>
        <dbReference type="ARBA" id="ARBA00023125"/>
    </source>
</evidence>
<dbReference type="Gene3D" id="3.40.50.1360">
    <property type="match status" value="1"/>
</dbReference>
<organism evidence="6 7">
    <name type="scientific">Prauserella rugosa</name>
    <dbReference type="NCBI Taxonomy" id="43354"/>
    <lineage>
        <taxon>Bacteria</taxon>
        <taxon>Bacillati</taxon>
        <taxon>Actinomycetota</taxon>
        <taxon>Actinomycetes</taxon>
        <taxon>Pseudonocardiales</taxon>
        <taxon>Pseudonocardiaceae</taxon>
        <taxon>Prauserella</taxon>
    </lineage>
</organism>
<protein>
    <submittedName>
        <fullName evidence="6">DNA-binding transcriptional regulator LsrR (DeoR family)</fullName>
    </submittedName>
</protein>
<dbReference type="PANTHER" id="PTHR34294:SF1">
    <property type="entry name" value="TRANSCRIPTIONAL REGULATOR LSRR"/>
    <property type="match status" value="1"/>
</dbReference>
<dbReference type="InterPro" id="IPR036388">
    <property type="entry name" value="WH-like_DNA-bd_sf"/>
</dbReference>
<dbReference type="Gene3D" id="1.10.10.10">
    <property type="entry name" value="Winged helix-like DNA-binding domain superfamily/Winged helix DNA-binding domain"/>
    <property type="match status" value="1"/>
</dbReference>
<keyword evidence="3 6" id="KW-0238">DNA-binding</keyword>
<evidence type="ECO:0000313" key="6">
    <source>
        <dbReference type="EMBL" id="TWH21379.1"/>
    </source>
</evidence>
<sequence>MSKQGRRTQSGPAALVQAAAIGRRFYVQGASKLEIAEEFGISRFKVARILDQARDSGLVRVEFDLPLPLEPTLCDEVAQAYGLHRALVLERADGSEIELRKRIGAMTAELLTEIVTEDDVLGVVWARTVNAMTDSLRGLARCPVVQLCGVSSRIDVHEHSADRSVETVRQIASVSGGEAFPIFGPLVLPDHRTARTLRQQPGIAEAFERFSRITTAVVSIGAWRPGQSTVYNVLGEQQREALAERGAVAEVAARLFDADGNELSGDPGHHVLAISVRELKRVPEVIALGGGEGKAEAIAAVLRSGMVNTLITDAAAAKRLVELA</sequence>
<evidence type="ECO:0000256" key="4">
    <source>
        <dbReference type="ARBA" id="ARBA00023163"/>
    </source>
</evidence>
<dbReference type="AlphaFoldDB" id="A0A660CIG9"/>
<dbReference type="PANTHER" id="PTHR34294">
    <property type="entry name" value="TRANSCRIPTIONAL REGULATOR-RELATED"/>
    <property type="match status" value="1"/>
</dbReference>
<dbReference type="InterPro" id="IPR037171">
    <property type="entry name" value="NagB/RpiA_transferase-like"/>
</dbReference>
<gene>
    <name evidence="6" type="ORF">JD82_03241</name>
</gene>